<dbReference type="EMBL" id="BMNA01000004">
    <property type="protein sequence ID" value="GGM02403.1"/>
    <property type="molecule type" value="Genomic_DNA"/>
</dbReference>
<reference evidence="5" key="2">
    <citation type="submission" date="2020-09" db="EMBL/GenBank/DDBJ databases">
        <authorList>
            <person name="Sun Q."/>
            <person name="Zhou Y."/>
        </authorList>
    </citation>
    <scope>NUCLEOTIDE SEQUENCE</scope>
    <source>
        <strain evidence="5">CGMCC 4.7308</strain>
    </source>
</reference>
<gene>
    <name evidence="5" type="primary">fruR</name>
    <name evidence="5" type="ORF">GCM10011594_23110</name>
</gene>
<sequence length="297" mass="31732">MVRRTSRERRADIVRWATQSGPATVEQLSDLFDVTASTIRRDLAALTAAGKLARTYGGAMALVAHPEAPLRRRTGQALEAKQAIGRWAAGQVRRGETVVLDAGSTTGEMARALGSARDIVVATTGLNALNELSDAPDVTLLALGGRLRPLSQGFVGPLTEASLERMTFDRAFLGADGVTADRGICEADLEQTRQKEIMMRRADRVYVLAHGAKLGRRPFHAWAVMPDRWTLVTDRGAEESDLRPFRDRGVEVVVVDVDPGPERNGDLDLDADAAAAAADSPNDTDAADHGAAATGRG</sequence>
<evidence type="ECO:0000313" key="6">
    <source>
        <dbReference type="Proteomes" id="UP000655208"/>
    </source>
</evidence>
<feature type="region of interest" description="Disordered" evidence="3">
    <location>
        <begin position="257"/>
        <end position="297"/>
    </location>
</feature>
<dbReference type="Pfam" id="PF08220">
    <property type="entry name" value="HTH_DeoR"/>
    <property type="match status" value="1"/>
</dbReference>
<dbReference type="SUPFAM" id="SSF46785">
    <property type="entry name" value="Winged helix' DNA-binding domain"/>
    <property type="match status" value="1"/>
</dbReference>
<dbReference type="Pfam" id="PF00455">
    <property type="entry name" value="DeoRC"/>
    <property type="match status" value="1"/>
</dbReference>
<organism evidence="5 6">
    <name type="scientific">Nakamurella endophytica</name>
    <dbReference type="NCBI Taxonomy" id="1748367"/>
    <lineage>
        <taxon>Bacteria</taxon>
        <taxon>Bacillati</taxon>
        <taxon>Actinomycetota</taxon>
        <taxon>Actinomycetes</taxon>
        <taxon>Nakamurellales</taxon>
        <taxon>Nakamurellaceae</taxon>
        <taxon>Nakamurella</taxon>
    </lineage>
</organism>
<dbReference type="InterPro" id="IPR050313">
    <property type="entry name" value="Carb_Metab_HTH_regulators"/>
</dbReference>
<accession>A0A917SZ89</accession>
<dbReference type="Gene3D" id="1.10.10.10">
    <property type="entry name" value="Winged helix-like DNA-binding domain superfamily/Winged helix DNA-binding domain"/>
    <property type="match status" value="1"/>
</dbReference>
<proteinExistence type="predicted"/>
<dbReference type="PANTHER" id="PTHR30363:SF44">
    <property type="entry name" value="AGA OPERON TRANSCRIPTIONAL REPRESSOR-RELATED"/>
    <property type="match status" value="1"/>
</dbReference>
<dbReference type="PRINTS" id="PR00037">
    <property type="entry name" value="HTHLACR"/>
</dbReference>
<dbReference type="InterPro" id="IPR036390">
    <property type="entry name" value="WH_DNA-bd_sf"/>
</dbReference>
<dbReference type="PANTHER" id="PTHR30363">
    <property type="entry name" value="HTH-TYPE TRANSCRIPTIONAL REGULATOR SRLR-RELATED"/>
    <property type="match status" value="1"/>
</dbReference>
<dbReference type="SUPFAM" id="SSF100950">
    <property type="entry name" value="NagB/RpiA/CoA transferase-like"/>
    <property type="match status" value="1"/>
</dbReference>
<dbReference type="GO" id="GO:0003700">
    <property type="term" value="F:DNA-binding transcription factor activity"/>
    <property type="evidence" value="ECO:0007669"/>
    <property type="project" value="InterPro"/>
</dbReference>
<dbReference type="SMART" id="SM00420">
    <property type="entry name" value="HTH_DEOR"/>
    <property type="match status" value="1"/>
</dbReference>
<dbReference type="InterPro" id="IPR037171">
    <property type="entry name" value="NagB/RpiA_transferase-like"/>
</dbReference>
<dbReference type="InterPro" id="IPR001034">
    <property type="entry name" value="DeoR_HTH"/>
</dbReference>
<name>A0A917SZ89_9ACTN</name>
<feature type="compositionally biased region" description="Low complexity" evidence="3">
    <location>
        <begin position="272"/>
        <end position="297"/>
    </location>
</feature>
<dbReference type="Proteomes" id="UP000655208">
    <property type="component" value="Unassembled WGS sequence"/>
</dbReference>
<dbReference type="InterPro" id="IPR036388">
    <property type="entry name" value="WH-like_DNA-bd_sf"/>
</dbReference>
<dbReference type="SMART" id="SM01134">
    <property type="entry name" value="DeoRC"/>
    <property type="match status" value="1"/>
</dbReference>
<feature type="domain" description="HTH deoR-type" evidence="4">
    <location>
        <begin position="6"/>
        <end position="61"/>
    </location>
</feature>
<evidence type="ECO:0000256" key="3">
    <source>
        <dbReference type="SAM" id="MobiDB-lite"/>
    </source>
</evidence>
<dbReference type="PROSITE" id="PS51000">
    <property type="entry name" value="HTH_DEOR_2"/>
    <property type="match status" value="1"/>
</dbReference>
<evidence type="ECO:0000313" key="5">
    <source>
        <dbReference type="EMBL" id="GGM02403.1"/>
    </source>
</evidence>
<keyword evidence="2" id="KW-0804">Transcription</keyword>
<dbReference type="Gene3D" id="3.40.50.1360">
    <property type="match status" value="1"/>
</dbReference>
<dbReference type="AlphaFoldDB" id="A0A917SZ89"/>
<evidence type="ECO:0000256" key="2">
    <source>
        <dbReference type="ARBA" id="ARBA00023163"/>
    </source>
</evidence>
<keyword evidence="1" id="KW-0805">Transcription regulation</keyword>
<evidence type="ECO:0000259" key="4">
    <source>
        <dbReference type="PROSITE" id="PS51000"/>
    </source>
</evidence>
<evidence type="ECO:0000256" key="1">
    <source>
        <dbReference type="ARBA" id="ARBA00023015"/>
    </source>
</evidence>
<reference evidence="5" key="1">
    <citation type="journal article" date="2014" name="Int. J. Syst. Evol. Microbiol.">
        <title>Complete genome sequence of Corynebacterium casei LMG S-19264T (=DSM 44701T), isolated from a smear-ripened cheese.</title>
        <authorList>
            <consortium name="US DOE Joint Genome Institute (JGI-PGF)"/>
            <person name="Walter F."/>
            <person name="Albersmeier A."/>
            <person name="Kalinowski J."/>
            <person name="Ruckert C."/>
        </authorList>
    </citation>
    <scope>NUCLEOTIDE SEQUENCE</scope>
    <source>
        <strain evidence="5">CGMCC 4.7308</strain>
    </source>
</reference>
<keyword evidence="6" id="KW-1185">Reference proteome</keyword>
<dbReference type="InterPro" id="IPR014036">
    <property type="entry name" value="DeoR-like_C"/>
</dbReference>
<comment type="caution">
    <text evidence="5">The sequence shown here is derived from an EMBL/GenBank/DDBJ whole genome shotgun (WGS) entry which is preliminary data.</text>
</comment>
<protein>
    <submittedName>
        <fullName evidence="5">DeoR family transcriptional regulator</fullName>
    </submittedName>
</protein>
<dbReference type="RefSeq" id="WP_188941683.1">
    <property type="nucleotide sequence ID" value="NZ_BMNA01000004.1"/>
</dbReference>